<accession>A0A374NBC1</accession>
<reference evidence="1 2" key="1">
    <citation type="submission" date="2018-08" db="EMBL/GenBank/DDBJ databases">
        <title>A genome reference for cultivated species of the human gut microbiota.</title>
        <authorList>
            <person name="Zou Y."/>
            <person name="Xue W."/>
            <person name="Luo G."/>
        </authorList>
    </citation>
    <scope>NUCLEOTIDE SEQUENCE [LARGE SCALE GENOMIC DNA]</scope>
    <source>
        <strain evidence="1 2">TM10-1AC</strain>
    </source>
</reference>
<name>A0A374NBC1_9FIRM</name>
<dbReference type="EMBL" id="QSOE01000120">
    <property type="protein sequence ID" value="RGI80891.1"/>
    <property type="molecule type" value="Genomic_DNA"/>
</dbReference>
<organism evidence="1 2">
    <name type="scientific">Anaerobutyricum hallii</name>
    <dbReference type="NCBI Taxonomy" id="39488"/>
    <lineage>
        <taxon>Bacteria</taxon>
        <taxon>Bacillati</taxon>
        <taxon>Bacillota</taxon>
        <taxon>Clostridia</taxon>
        <taxon>Lachnospirales</taxon>
        <taxon>Lachnospiraceae</taxon>
        <taxon>Anaerobutyricum</taxon>
    </lineage>
</organism>
<evidence type="ECO:0000313" key="2">
    <source>
        <dbReference type="Proteomes" id="UP000262524"/>
    </source>
</evidence>
<proteinExistence type="predicted"/>
<dbReference type="AlphaFoldDB" id="A0A374NBC1"/>
<gene>
    <name evidence="1" type="ORF">DXD91_13140</name>
</gene>
<evidence type="ECO:0000313" key="1">
    <source>
        <dbReference type="EMBL" id="RGI80891.1"/>
    </source>
</evidence>
<protein>
    <submittedName>
        <fullName evidence="1">Uncharacterized protein</fullName>
    </submittedName>
</protein>
<sequence>MPSIRHICAFSRGVLNVRSTRSHPTLAPRPQICLIEGNGFCAVAGEGELNRRGDLGTEADVFCLLENDWE</sequence>
<dbReference type="Proteomes" id="UP000262524">
    <property type="component" value="Unassembled WGS sequence"/>
</dbReference>
<comment type="caution">
    <text evidence="1">The sequence shown here is derived from an EMBL/GenBank/DDBJ whole genome shotgun (WGS) entry which is preliminary data.</text>
</comment>